<sequence length="190" mass="22330">MWYIDDTIIHPITEKYRSLGIKVNQKGTLKAHYQLLKNKINFIKSKLMCLTKNMSIKQRMAMQYFQIEPHCSTVQLVSPLQKKGILKKIILKRNKFSNNLLDYHQTLLTKLQNQCFQKIPQLQRITQLKPSFNSRQLISNNTIYVKNPKNMKFTQQPLPINQTGMEMMPKSQQTTVIQAHTKGSFAPYFR</sequence>
<keyword evidence="2" id="KW-1185">Reference proteome</keyword>
<evidence type="ECO:0000313" key="1">
    <source>
        <dbReference type="EMBL" id="CAD8195698.1"/>
    </source>
</evidence>
<gene>
    <name evidence="1" type="ORF">POCTA_138.1.T1090209</name>
</gene>
<dbReference type="EMBL" id="CAJJDP010000109">
    <property type="protein sequence ID" value="CAD8195698.1"/>
    <property type="molecule type" value="Genomic_DNA"/>
</dbReference>
<evidence type="ECO:0000313" key="2">
    <source>
        <dbReference type="Proteomes" id="UP000683925"/>
    </source>
</evidence>
<name>A0A8S1X082_PAROT</name>
<proteinExistence type="predicted"/>
<accession>A0A8S1X082</accession>
<dbReference type="Proteomes" id="UP000683925">
    <property type="component" value="Unassembled WGS sequence"/>
</dbReference>
<comment type="caution">
    <text evidence="1">The sequence shown here is derived from an EMBL/GenBank/DDBJ whole genome shotgun (WGS) entry which is preliminary data.</text>
</comment>
<dbReference type="AlphaFoldDB" id="A0A8S1X082"/>
<reference evidence="1" key="1">
    <citation type="submission" date="2021-01" db="EMBL/GenBank/DDBJ databases">
        <authorList>
            <consortium name="Genoscope - CEA"/>
            <person name="William W."/>
        </authorList>
    </citation>
    <scope>NUCLEOTIDE SEQUENCE</scope>
</reference>
<protein>
    <submittedName>
        <fullName evidence="1">Uncharacterized protein</fullName>
    </submittedName>
</protein>
<organism evidence="1 2">
    <name type="scientific">Paramecium octaurelia</name>
    <dbReference type="NCBI Taxonomy" id="43137"/>
    <lineage>
        <taxon>Eukaryota</taxon>
        <taxon>Sar</taxon>
        <taxon>Alveolata</taxon>
        <taxon>Ciliophora</taxon>
        <taxon>Intramacronucleata</taxon>
        <taxon>Oligohymenophorea</taxon>
        <taxon>Peniculida</taxon>
        <taxon>Parameciidae</taxon>
        <taxon>Paramecium</taxon>
    </lineage>
</organism>